<name>A0A0W0G3K4_MONRR</name>
<evidence type="ECO:0000313" key="3">
    <source>
        <dbReference type="Proteomes" id="UP000054988"/>
    </source>
</evidence>
<gene>
    <name evidence="2" type="ORF">WG66_4256</name>
</gene>
<feature type="region of interest" description="Disordered" evidence="1">
    <location>
        <begin position="29"/>
        <end position="95"/>
    </location>
</feature>
<evidence type="ECO:0000256" key="1">
    <source>
        <dbReference type="SAM" id="MobiDB-lite"/>
    </source>
</evidence>
<reference evidence="2 3" key="1">
    <citation type="submission" date="2015-12" db="EMBL/GenBank/DDBJ databases">
        <title>Draft genome sequence of Moniliophthora roreri, the causal agent of frosty pod rot of cacao.</title>
        <authorList>
            <person name="Aime M.C."/>
            <person name="Diaz-Valderrama J.R."/>
            <person name="Kijpornyongpan T."/>
            <person name="Phillips-Mora W."/>
        </authorList>
    </citation>
    <scope>NUCLEOTIDE SEQUENCE [LARGE SCALE GENOMIC DNA]</scope>
    <source>
        <strain evidence="2 3">MCA 2952</strain>
    </source>
</reference>
<proteinExistence type="predicted"/>
<dbReference type="AlphaFoldDB" id="A0A0W0G3K4"/>
<organism evidence="2 3">
    <name type="scientific">Moniliophthora roreri</name>
    <name type="common">Frosty pod rot fungus</name>
    <name type="synonym">Monilia roreri</name>
    <dbReference type="NCBI Taxonomy" id="221103"/>
    <lineage>
        <taxon>Eukaryota</taxon>
        <taxon>Fungi</taxon>
        <taxon>Dikarya</taxon>
        <taxon>Basidiomycota</taxon>
        <taxon>Agaricomycotina</taxon>
        <taxon>Agaricomycetes</taxon>
        <taxon>Agaricomycetidae</taxon>
        <taxon>Agaricales</taxon>
        <taxon>Marasmiineae</taxon>
        <taxon>Marasmiaceae</taxon>
        <taxon>Moniliophthora</taxon>
    </lineage>
</organism>
<sequence>MPQPPARKPPGELSWRFFGSLNPFPTSAKTRNVFFPSKSTSPPPSPRTPASNFNQRAGNHPDKCDVVFHSISTPAPPSPPTTVSSLNKRAGNYPDKCSGGFLGRRIRI</sequence>
<comment type="caution">
    <text evidence="2">The sequence shown here is derived from an EMBL/GenBank/DDBJ whole genome shotgun (WGS) entry which is preliminary data.</text>
</comment>
<accession>A0A0W0G3K4</accession>
<dbReference type="Proteomes" id="UP000054988">
    <property type="component" value="Unassembled WGS sequence"/>
</dbReference>
<protein>
    <submittedName>
        <fullName evidence="2">Uncharacterized protein</fullName>
    </submittedName>
</protein>
<evidence type="ECO:0000313" key="2">
    <source>
        <dbReference type="EMBL" id="KTB43167.1"/>
    </source>
</evidence>
<dbReference type="EMBL" id="LATX01001236">
    <property type="protein sequence ID" value="KTB43167.1"/>
    <property type="molecule type" value="Genomic_DNA"/>
</dbReference>